<name>A0ABW5E229_9BACT</name>
<evidence type="ECO:0000256" key="1">
    <source>
        <dbReference type="SAM" id="Phobius"/>
    </source>
</evidence>
<dbReference type="Proteomes" id="UP001597297">
    <property type="component" value="Unassembled WGS sequence"/>
</dbReference>
<feature type="transmembrane region" description="Helical" evidence="1">
    <location>
        <begin position="21"/>
        <end position="41"/>
    </location>
</feature>
<dbReference type="GO" id="GO:0016787">
    <property type="term" value="F:hydrolase activity"/>
    <property type="evidence" value="ECO:0007669"/>
    <property type="project" value="UniProtKB-KW"/>
</dbReference>
<dbReference type="RefSeq" id="WP_377093040.1">
    <property type="nucleotide sequence ID" value="NZ_JBHSJM010000001.1"/>
</dbReference>
<sequence length="273" mass="30263">MANWKKIVFGELSWKRLAKSIISVYTIIMVVAVAFGDHFIFVPPEPSYSEKSPNISTLPLTHSEVTIAVLYLPAKKEMPTLLWSHGNAEDLGYARPLLDAFHSKGFGILAYDYPGYGISTGESSDLSVYDSIDSVFHYALNHLKLPQNKIIAVGQSVGSGPACYLAENKDLAGLALITPLTSVYRVAFKYPIFPRDRFPNIKRMPQISEPLMIIHGDQDEVIPQTHGKALAQAYVGTPIFYDLSGKGHNDIAGTTYQEIDSYIQLFVDFSKDL</sequence>
<dbReference type="PANTHER" id="PTHR12277">
    <property type="entry name" value="ALPHA/BETA HYDROLASE DOMAIN-CONTAINING PROTEIN"/>
    <property type="match status" value="1"/>
</dbReference>
<keyword evidence="3" id="KW-0378">Hydrolase</keyword>
<organism evidence="3 4">
    <name type="scientific">Rubritalea spongiae</name>
    <dbReference type="NCBI Taxonomy" id="430797"/>
    <lineage>
        <taxon>Bacteria</taxon>
        <taxon>Pseudomonadati</taxon>
        <taxon>Verrucomicrobiota</taxon>
        <taxon>Verrucomicrobiia</taxon>
        <taxon>Verrucomicrobiales</taxon>
        <taxon>Rubritaleaceae</taxon>
        <taxon>Rubritalea</taxon>
    </lineage>
</organism>
<comment type="caution">
    <text evidence="3">The sequence shown here is derived from an EMBL/GenBank/DDBJ whole genome shotgun (WGS) entry which is preliminary data.</text>
</comment>
<keyword evidence="1" id="KW-1133">Transmembrane helix</keyword>
<dbReference type="Pfam" id="PF00561">
    <property type="entry name" value="Abhydrolase_1"/>
    <property type="match status" value="1"/>
</dbReference>
<dbReference type="EMBL" id="JBHUJC010000025">
    <property type="protein sequence ID" value="MFD2276489.1"/>
    <property type="molecule type" value="Genomic_DNA"/>
</dbReference>
<keyword evidence="4" id="KW-1185">Reference proteome</keyword>
<keyword evidence="1" id="KW-0812">Transmembrane</keyword>
<evidence type="ECO:0000259" key="2">
    <source>
        <dbReference type="Pfam" id="PF00561"/>
    </source>
</evidence>
<proteinExistence type="predicted"/>
<evidence type="ECO:0000313" key="3">
    <source>
        <dbReference type="EMBL" id="MFD2276489.1"/>
    </source>
</evidence>
<protein>
    <submittedName>
        <fullName evidence="3">Alpha/beta hydrolase</fullName>
    </submittedName>
</protein>
<gene>
    <name evidence="3" type="ORF">ACFSQZ_08420</name>
</gene>
<keyword evidence="1" id="KW-0472">Membrane</keyword>
<dbReference type="PANTHER" id="PTHR12277:SF81">
    <property type="entry name" value="PROTEIN ABHD13"/>
    <property type="match status" value="1"/>
</dbReference>
<feature type="domain" description="AB hydrolase-1" evidence="2">
    <location>
        <begin position="79"/>
        <end position="179"/>
    </location>
</feature>
<dbReference type="InterPro" id="IPR000073">
    <property type="entry name" value="AB_hydrolase_1"/>
</dbReference>
<evidence type="ECO:0000313" key="4">
    <source>
        <dbReference type="Proteomes" id="UP001597297"/>
    </source>
</evidence>
<dbReference type="InterPro" id="IPR029058">
    <property type="entry name" value="AB_hydrolase_fold"/>
</dbReference>
<reference evidence="4" key="1">
    <citation type="journal article" date="2019" name="Int. J. Syst. Evol. Microbiol.">
        <title>The Global Catalogue of Microorganisms (GCM) 10K type strain sequencing project: providing services to taxonomists for standard genome sequencing and annotation.</title>
        <authorList>
            <consortium name="The Broad Institute Genomics Platform"/>
            <consortium name="The Broad Institute Genome Sequencing Center for Infectious Disease"/>
            <person name="Wu L."/>
            <person name="Ma J."/>
        </authorList>
    </citation>
    <scope>NUCLEOTIDE SEQUENCE [LARGE SCALE GENOMIC DNA]</scope>
    <source>
        <strain evidence="4">JCM 16545</strain>
    </source>
</reference>
<dbReference type="Gene3D" id="3.40.50.1820">
    <property type="entry name" value="alpha/beta hydrolase"/>
    <property type="match status" value="1"/>
</dbReference>
<accession>A0ABW5E229</accession>
<dbReference type="SUPFAM" id="SSF53474">
    <property type="entry name" value="alpha/beta-Hydrolases"/>
    <property type="match status" value="1"/>
</dbReference>